<evidence type="ECO:0000313" key="2">
    <source>
        <dbReference type="Proteomes" id="UP000077748"/>
    </source>
</evidence>
<gene>
    <name evidence="1" type="ORF">A9C11_06740</name>
</gene>
<dbReference type="Proteomes" id="UP000077748">
    <property type="component" value="Chromosome"/>
</dbReference>
<protein>
    <submittedName>
        <fullName evidence="1">Uncharacterized protein</fullName>
    </submittedName>
</protein>
<proteinExistence type="predicted"/>
<evidence type="ECO:0000313" key="1">
    <source>
        <dbReference type="EMBL" id="ANI13701.1"/>
    </source>
</evidence>
<dbReference type="EMBL" id="CP015878">
    <property type="protein sequence ID" value="ANI13701.1"/>
    <property type="molecule type" value="Genomic_DNA"/>
</dbReference>
<organism evidence="1 2">
    <name type="scientific">Pseudomonas citronellolis</name>
    <dbReference type="NCBI Taxonomy" id="53408"/>
    <lineage>
        <taxon>Bacteria</taxon>
        <taxon>Pseudomonadati</taxon>
        <taxon>Pseudomonadota</taxon>
        <taxon>Gammaproteobacteria</taxon>
        <taxon>Pseudomonadales</taxon>
        <taxon>Pseudomonadaceae</taxon>
        <taxon>Pseudomonas</taxon>
    </lineage>
</organism>
<reference evidence="1 2" key="1">
    <citation type="submission" date="2016-05" db="EMBL/GenBank/DDBJ databases">
        <title>Genome Sequence of Pseudomonas citronellolis Strain SJTE-3, an Estrogens and Persistent Organic Pollutants degradation strain.</title>
        <authorList>
            <person name="Liang R."/>
        </authorList>
    </citation>
    <scope>NUCLEOTIDE SEQUENCE [LARGE SCALE GENOMIC DNA]</scope>
    <source>
        <strain evidence="1 2">SJTE-3</strain>
    </source>
</reference>
<name>A0A1A9K8E4_9PSED</name>
<dbReference type="AlphaFoldDB" id="A0A1A9K8E4"/>
<accession>A0A1A9K8E4</accession>
<sequence length="59" mass="6383">MRELLEGWESGVSALCPGMGIQGALCCEVVREILDGLPRYRAFVVLRADVVAGRAAQHL</sequence>